<sequence length="245" mass="27204">MSPKTCVENPQTYEVYQLECRYSGSGVYSFDGPATVKKNNNRQNDREAHIRIAPENDNLEEIDILSGSMSVCAFVSTTAVVKVDDRICMGCTTVTDSTKLNVQTHDYTKGQATESSTTTLAMTSSTKKEIRKKTQQMTTTEKPQHYTTDEATPQMPKSLTSTSEIPVPDADITPWIVSTIVGFAGEKKEQLQKFQIPILTVALNFEISGDVMYSLMAIMAVVIAFRQMIAVIRNALKMHHYLPSS</sequence>
<proteinExistence type="predicted"/>
<evidence type="ECO:0000313" key="4">
    <source>
        <dbReference type="Proteomes" id="UP000507470"/>
    </source>
</evidence>
<dbReference type="Proteomes" id="UP000507470">
    <property type="component" value="Unassembled WGS sequence"/>
</dbReference>
<dbReference type="AlphaFoldDB" id="A0A6J8AIV3"/>
<name>A0A6J8AIV3_MYTCO</name>
<feature type="compositionally biased region" description="Low complexity" evidence="1">
    <location>
        <begin position="113"/>
        <end position="125"/>
    </location>
</feature>
<gene>
    <name evidence="3" type="ORF">MCOR_8330</name>
</gene>
<organism evidence="3 4">
    <name type="scientific">Mytilus coruscus</name>
    <name type="common">Sea mussel</name>
    <dbReference type="NCBI Taxonomy" id="42192"/>
    <lineage>
        <taxon>Eukaryota</taxon>
        <taxon>Metazoa</taxon>
        <taxon>Spiralia</taxon>
        <taxon>Lophotrochozoa</taxon>
        <taxon>Mollusca</taxon>
        <taxon>Bivalvia</taxon>
        <taxon>Autobranchia</taxon>
        <taxon>Pteriomorphia</taxon>
        <taxon>Mytilida</taxon>
        <taxon>Mytiloidea</taxon>
        <taxon>Mytilidae</taxon>
        <taxon>Mytilinae</taxon>
        <taxon>Mytilus</taxon>
    </lineage>
</organism>
<evidence type="ECO:0000256" key="1">
    <source>
        <dbReference type="SAM" id="MobiDB-lite"/>
    </source>
</evidence>
<keyword evidence="2" id="KW-0812">Transmembrane</keyword>
<feature type="transmembrane region" description="Helical" evidence="2">
    <location>
        <begin position="211"/>
        <end position="232"/>
    </location>
</feature>
<feature type="compositionally biased region" description="Polar residues" evidence="1">
    <location>
        <begin position="149"/>
        <end position="163"/>
    </location>
</feature>
<keyword evidence="2" id="KW-0472">Membrane</keyword>
<protein>
    <submittedName>
        <fullName evidence="3">Uncharacterized protein</fullName>
    </submittedName>
</protein>
<accession>A0A6J8AIV3</accession>
<keyword evidence="2" id="KW-1133">Transmembrane helix</keyword>
<keyword evidence="4" id="KW-1185">Reference proteome</keyword>
<evidence type="ECO:0000256" key="2">
    <source>
        <dbReference type="SAM" id="Phobius"/>
    </source>
</evidence>
<dbReference type="EMBL" id="CACVKT020001516">
    <property type="protein sequence ID" value="CAC5368954.1"/>
    <property type="molecule type" value="Genomic_DNA"/>
</dbReference>
<evidence type="ECO:0000313" key="3">
    <source>
        <dbReference type="EMBL" id="CAC5368954.1"/>
    </source>
</evidence>
<reference evidence="3 4" key="1">
    <citation type="submission" date="2020-06" db="EMBL/GenBank/DDBJ databases">
        <authorList>
            <person name="Li R."/>
            <person name="Bekaert M."/>
        </authorList>
    </citation>
    <scope>NUCLEOTIDE SEQUENCE [LARGE SCALE GENOMIC DNA]</scope>
    <source>
        <strain evidence="4">wild</strain>
    </source>
</reference>
<feature type="region of interest" description="Disordered" evidence="1">
    <location>
        <begin position="112"/>
        <end position="163"/>
    </location>
</feature>